<dbReference type="InterPro" id="IPR043519">
    <property type="entry name" value="NT_sf"/>
</dbReference>
<protein>
    <recommendedName>
        <fullName evidence="3">Poly A polymerase head domain-containing protein</fullName>
    </recommendedName>
</protein>
<proteinExistence type="predicted"/>
<accession>A0ABT0WDE0</accession>
<dbReference type="Proteomes" id="UP001523262">
    <property type="component" value="Unassembled WGS sequence"/>
</dbReference>
<reference evidence="1 2" key="1">
    <citation type="submission" date="2022-06" db="EMBL/GenBank/DDBJ databases">
        <authorList>
            <person name="Jeon C.O."/>
        </authorList>
    </citation>
    <scope>NUCLEOTIDE SEQUENCE [LARGE SCALE GENOMIC DNA]</scope>
    <source>
        <strain evidence="1 2">KCTC 13943</strain>
    </source>
</reference>
<evidence type="ECO:0008006" key="3">
    <source>
        <dbReference type="Google" id="ProtNLM"/>
    </source>
</evidence>
<evidence type="ECO:0000313" key="2">
    <source>
        <dbReference type="Proteomes" id="UP001523262"/>
    </source>
</evidence>
<sequence>MGSETTIKAEIFNLLRDYPNSLTFIKSLSEIGELLFFGGAIRDYYLHNEYRNMPRDFDIAVKLNFRNEELFENFVEKHTYRRNRFGGYKVKIENIEFDLWNLENTWAFKENKLSAAEENLAKSVFLSVDGIVYNFNQDTLYDDALKWSLENKQIKVVLKDNPQKELNLLRALVFKKKYNFELSSELKEEYRRSIDMYKDFYKKLHKLQFSHYKSEFLTRIDVREELESIY</sequence>
<dbReference type="EMBL" id="JAMQCR010000002">
    <property type="protein sequence ID" value="MCM2534321.1"/>
    <property type="molecule type" value="Genomic_DNA"/>
</dbReference>
<evidence type="ECO:0000313" key="1">
    <source>
        <dbReference type="EMBL" id="MCM2534321.1"/>
    </source>
</evidence>
<name>A0ABT0WDE0_9BACI</name>
<dbReference type="SUPFAM" id="SSF81301">
    <property type="entry name" value="Nucleotidyltransferase"/>
    <property type="match status" value="1"/>
</dbReference>
<gene>
    <name evidence="1" type="ORF">NDK43_20645</name>
</gene>
<organism evidence="1 2">
    <name type="scientific">Neobacillus pocheonensis</name>
    <dbReference type="NCBI Taxonomy" id="363869"/>
    <lineage>
        <taxon>Bacteria</taxon>
        <taxon>Bacillati</taxon>
        <taxon>Bacillota</taxon>
        <taxon>Bacilli</taxon>
        <taxon>Bacillales</taxon>
        <taxon>Bacillaceae</taxon>
        <taxon>Neobacillus</taxon>
    </lineage>
</organism>
<comment type="caution">
    <text evidence="1">The sequence shown here is derived from an EMBL/GenBank/DDBJ whole genome shotgun (WGS) entry which is preliminary data.</text>
</comment>
<keyword evidence="2" id="KW-1185">Reference proteome</keyword>
<dbReference type="Gene3D" id="3.30.460.10">
    <property type="entry name" value="Beta Polymerase, domain 2"/>
    <property type="match status" value="1"/>
</dbReference>